<evidence type="ECO:0000313" key="1">
    <source>
        <dbReference type="EMBL" id="MBO0929711.1"/>
    </source>
</evidence>
<dbReference type="AlphaFoldDB" id="A0A939JYB9"/>
<dbReference type="RefSeq" id="WP_207333663.1">
    <property type="nucleotide sequence ID" value="NZ_JAFMYU010000001.1"/>
</dbReference>
<dbReference type="EMBL" id="JAFMYU010000001">
    <property type="protein sequence ID" value="MBO0929711.1"/>
    <property type="molecule type" value="Genomic_DNA"/>
</dbReference>
<keyword evidence="2" id="KW-1185">Reference proteome</keyword>
<evidence type="ECO:0000313" key="2">
    <source>
        <dbReference type="Proteomes" id="UP000664795"/>
    </source>
</evidence>
<comment type="caution">
    <text evidence="1">The sequence shown here is derived from an EMBL/GenBank/DDBJ whole genome shotgun (WGS) entry which is preliminary data.</text>
</comment>
<dbReference type="Proteomes" id="UP000664795">
    <property type="component" value="Unassembled WGS sequence"/>
</dbReference>
<protein>
    <submittedName>
        <fullName evidence="1">Uncharacterized protein</fullName>
    </submittedName>
</protein>
<reference evidence="1 2" key="1">
    <citation type="submission" date="2021-03" db="EMBL/GenBank/DDBJ databases">
        <title>Fibrella sp. HMF5036 genome sequencing and assembly.</title>
        <authorList>
            <person name="Kang H."/>
            <person name="Kim H."/>
            <person name="Bae S."/>
            <person name="Joh K."/>
        </authorList>
    </citation>
    <scope>NUCLEOTIDE SEQUENCE [LARGE SCALE GENOMIC DNA]</scope>
    <source>
        <strain evidence="1 2">HMF5036</strain>
    </source>
</reference>
<accession>A0A939JYB9</accession>
<name>A0A939JYB9_9BACT</name>
<organism evidence="1 2">
    <name type="scientific">Fibrella aquatilis</name>
    <dbReference type="NCBI Taxonomy" id="2817059"/>
    <lineage>
        <taxon>Bacteria</taxon>
        <taxon>Pseudomonadati</taxon>
        <taxon>Bacteroidota</taxon>
        <taxon>Cytophagia</taxon>
        <taxon>Cytophagales</taxon>
        <taxon>Spirosomataceae</taxon>
        <taxon>Fibrella</taxon>
    </lineage>
</organism>
<proteinExistence type="predicted"/>
<sequence>MAAKEFNDWVKGDVAIEIIGKMIAEENGKLNQLLDSFEEKGIDEEDELVQNDSRYKSMIQQLDAYDDEIRAIYDGENTASIFDKVTTVYAPHIKQQYTFAALSR</sequence>
<gene>
    <name evidence="1" type="ORF">J2I48_01845</name>
</gene>